<dbReference type="EMBL" id="JAAGVB010000090">
    <property type="protein sequence ID" value="NEW36669.1"/>
    <property type="molecule type" value="Genomic_DNA"/>
</dbReference>
<dbReference type="AlphaFoldDB" id="A0A2L2JPE0"/>
<dbReference type="RefSeq" id="WP_036534195.1">
    <property type="nucleotide sequence ID" value="NZ_AP026979.1"/>
</dbReference>
<evidence type="ECO:0000256" key="1">
    <source>
        <dbReference type="SAM" id="MobiDB-lite"/>
    </source>
</evidence>
<name>A0A2L2JPE0_9NOCA</name>
<feature type="compositionally biased region" description="Low complexity" evidence="1">
    <location>
        <begin position="136"/>
        <end position="151"/>
    </location>
</feature>
<organism evidence="2 3">
    <name type="scientific">Nocardia cyriacigeorgica</name>
    <dbReference type="NCBI Taxonomy" id="135487"/>
    <lineage>
        <taxon>Bacteria</taxon>
        <taxon>Bacillati</taxon>
        <taxon>Actinomycetota</taxon>
        <taxon>Actinomycetes</taxon>
        <taxon>Mycobacteriales</taxon>
        <taxon>Nocardiaceae</taxon>
        <taxon>Nocardia</taxon>
    </lineage>
</organism>
<evidence type="ECO:0000313" key="2">
    <source>
        <dbReference type="EMBL" id="NEW36669.1"/>
    </source>
</evidence>
<comment type="caution">
    <text evidence="2">The sequence shown here is derived from an EMBL/GenBank/DDBJ whole genome shotgun (WGS) entry which is preliminary data.</text>
</comment>
<gene>
    <name evidence="2" type="ORF">GV791_29525</name>
</gene>
<accession>A0A2L2JPE0</accession>
<sequence>MAISRGFRFPIEFGKAFPQGLVLLGDIAAATKYNPNPNAAPEQMFDIDPKTGEGTGLPLWKATVTDPHEDKAKRASFEIIFISSHQPVPATQEIVPGTGMRMIELEGLTAEPRVMGQGEFKYQGYQFRATGIKGDTNTPKATNTNGAKAAA</sequence>
<dbReference type="GeneID" id="57068774"/>
<evidence type="ECO:0000313" key="3">
    <source>
        <dbReference type="Proteomes" id="UP000471166"/>
    </source>
</evidence>
<dbReference type="Proteomes" id="UP000471166">
    <property type="component" value="Unassembled WGS sequence"/>
</dbReference>
<reference evidence="2 3" key="1">
    <citation type="submission" date="2020-01" db="EMBL/GenBank/DDBJ databases">
        <title>Genetics and antimicrobial susceptibilities of Nocardia species isolated from the soil; a comparison with species isolated from humans.</title>
        <authorList>
            <person name="Carrasco G."/>
            <person name="Monzon S."/>
            <person name="Sansegundo M."/>
            <person name="Garcia E."/>
            <person name="Garrido N."/>
            <person name="Medina M.J."/>
            <person name="Villalon P."/>
            <person name="Ramirez-Arocha A.C."/>
            <person name="Jimenez P."/>
            <person name="Cuesta I."/>
            <person name="Valdezate S."/>
        </authorList>
    </citation>
    <scope>NUCLEOTIDE SEQUENCE [LARGE SCALE GENOMIC DNA]</scope>
    <source>
        <strain evidence="2 3">CNM20110626</strain>
    </source>
</reference>
<dbReference type="OrthoDB" id="3689685at2"/>
<protein>
    <submittedName>
        <fullName evidence="2">Uncharacterized protein</fullName>
    </submittedName>
</protein>
<proteinExistence type="predicted"/>
<feature type="region of interest" description="Disordered" evidence="1">
    <location>
        <begin position="132"/>
        <end position="151"/>
    </location>
</feature>